<keyword evidence="11" id="KW-1185">Reference proteome</keyword>
<organism evidence="10 11">
    <name type="scientific">Chitinivibrio alkaliphilus ACht1</name>
    <dbReference type="NCBI Taxonomy" id="1313304"/>
    <lineage>
        <taxon>Bacteria</taxon>
        <taxon>Pseudomonadati</taxon>
        <taxon>Fibrobacterota</taxon>
        <taxon>Chitinivibrionia</taxon>
        <taxon>Chitinivibrionales</taxon>
        <taxon>Chitinivibrionaceae</taxon>
        <taxon>Chitinivibrio</taxon>
    </lineage>
</organism>
<dbReference type="InterPro" id="IPR010930">
    <property type="entry name" value="Flg_bb/hook_C_dom"/>
</dbReference>
<evidence type="ECO:0000256" key="4">
    <source>
        <dbReference type="ARBA" id="ARBA00016244"/>
    </source>
</evidence>
<dbReference type="Pfam" id="PF06429">
    <property type="entry name" value="Flg_bbr_C"/>
    <property type="match status" value="1"/>
</dbReference>
<evidence type="ECO:0000259" key="9">
    <source>
        <dbReference type="Pfam" id="PF22638"/>
    </source>
</evidence>
<dbReference type="EMBL" id="ASJR01000001">
    <property type="protein sequence ID" value="ERP39375.1"/>
    <property type="molecule type" value="Genomic_DNA"/>
</dbReference>
<dbReference type="PRINTS" id="PR01005">
    <property type="entry name" value="FLGHOOKAP1"/>
</dbReference>
<keyword evidence="10" id="KW-0966">Cell projection</keyword>
<evidence type="ECO:0000313" key="11">
    <source>
        <dbReference type="Proteomes" id="UP000017148"/>
    </source>
</evidence>
<dbReference type="Pfam" id="PF22638">
    <property type="entry name" value="FlgK_D1"/>
    <property type="match status" value="1"/>
</dbReference>
<dbReference type="NCBIfam" id="TIGR02492">
    <property type="entry name" value="flgK_ends"/>
    <property type="match status" value="1"/>
</dbReference>
<dbReference type="InterPro" id="IPR053927">
    <property type="entry name" value="FlgK_helical"/>
</dbReference>
<keyword evidence="10" id="KW-0969">Cilium</keyword>
<evidence type="ECO:0000259" key="8">
    <source>
        <dbReference type="Pfam" id="PF06429"/>
    </source>
</evidence>
<dbReference type="PATRIC" id="fig|1313304.3.peg.163"/>
<evidence type="ECO:0000256" key="2">
    <source>
        <dbReference type="ARBA" id="ARBA00004613"/>
    </source>
</evidence>
<accession>U7D8V5</accession>
<evidence type="ECO:0000256" key="1">
    <source>
        <dbReference type="ARBA" id="ARBA00004365"/>
    </source>
</evidence>
<keyword evidence="10" id="KW-0282">Flagellum</keyword>
<dbReference type="SUPFAM" id="SSF64518">
    <property type="entry name" value="Phase 1 flagellin"/>
    <property type="match status" value="1"/>
</dbReference>
<feature type="domain" description="Flagellar hook-associated protein FlgK helical" evidence="9">
    <location>
        <begin position="95"/>
        <end position="326"/>
    </location>
</feature>
<evidence type="ECO:0000256" key="7">
    <source>
        <dbReference type="RuleBase" id="RU362065"/>
    </source>
</evidence>
<dbReference type="eggNOG" id="COG1256">
    <property type="taxonomic scope" value="Bacteria"/>
</dbReference>
<dbReference type="STRING" id="1313304.CALK_0175"/>
<evidence type="ECO:0000313" key="10">
    <source>
        <dbReference type="EMBL" id="ERP39375.1"/>
    </source>
</evidence>
<dbReference type="GO" id="GO:0005576">
    <property type="term" value="C:extracellular region"/>
    <property type="evidence" value="ECO:0007669"/>
    <property type="project" value="UniProtKB-SubCell"/>
</dbReference>
<dbReference type="InterPro" id="IPR002371">
    <property type="entry name" value="FlgK"/>
</dbReference>
<evidence type="ECO:0000256" key="3">
    <source>
        <dbReference type="ARBA" id="ARBA00009677"/>
    </source>
</evidence>
<evidence type="ECO:0000256" key="5">
    <source>
        <dbReference type="ARBA" id="ARBA00022525"/>
    </source>
</evidence>
<evidence type="ECO:0000256" key="6">
    <source>
        <dbReference type="ARBA" id="ARBA00023143"/>
    </source>
</evidence>
<keyword evidence="5 7" id="KW-0964">Secreted</keyword>
<dbReference type="PANTHER" id="PTHR30033:SF1">
    <property type="entry name" value="FLAGELLAR HOOK-ASSOCIATED PROTEIN 1"/>
    <property type="match status" value="1"/>
</dbReference>
<proteinExistence type="inferred from homology"/>
<keyword evidence="6 7" id="KW-0975">Bacterial flagellum</keyword>
<reference evidence="10 11" key="1">
    <citation type="journal article" date="2013" name="Environ. Microbiol.">
        <title>Genome analysis of Chitinivibrio alkaliphilus gen. nov., sp. nov., a novel extremely haloalkaliphilic anaerobic chitinolytic bacterium from the candidate phylum Termite Group 3.</title>
        <authorList>
            <person name="Sorokin D.Y."/>
            <person name="Gumerov V.M."/>
            <person name="Rakitin A.L."/>
            <person name="Beletsky A.V."/>
            <person name="Damste J.S."/>
            <person name="Muyzer G."/>
            <person name="Mardanov A.V."/>
            <person name="Ravin N.V."/>
        </authorList>
    </citation>
    <scope>NUCLEOTIDE SEQUENCE [LARGE SCALE GENOMIC DNA]</scope>
    <source>
        <strain evidence="10 11">ACht1</strain>
    </source>
</reference>
<feature type="domain" description="Flagellar basal-body/hook protein C-terminal" evidence="8">
    <location>
        <begin position="519"/>
        <end position="557"/>
    </location>
</feature>
<dbReference type="GO" id="GO:0005198">
    <property type="term" value="F:structural molecule activity"/>
    <property type="evidence" value="ECO:0007669"/>
    <property type="project" value="UniProtKB-UniRule"/>
</dbReference>
<dbReference type="Proteomes" id="UP000017148">
    <property type="component" value="Unassembled WGS sequence"/>
</dbReference>
<comment type="caution">
    <text evidence="10">The sequence shown here is derived from an EMBL/GenBank/DDBJ whole genome shotgun (WGS) entry which is preliminary data.</text>
</comment>
<comment type="similarity">
    <text evidence="3 7">Belongs to the flagella basal body rod proteins family.</text>
</comment>
<dbReference type="eggNOG" id="COG1749">
    <property type="taxonomic scope" value="Bacteria"/>
</dbReference>
<gene>
    <name evidence="7" type="primary">flgK</name>
    <name evidence="10" type="ORF">CALK_0175</name>
</gene>
<dbReference type="AlphaFoldDB" id="U7D8V5"/>
<dbReference type="PANTHER" id="PTHR30033">
    <property type="entry name" value="FLAGELLAR HOOK-ASSOCIATED PROTEIN 1"/>
    <property type="match status" value="1"/>
</dbReference>
<comment type="subcellular location">
    <subcellularLocation>
        <location evidence="1 7">Bacterial flagellum</location>
    </subcellularLocation>
    <subcellularLocation>
        <location evidence="2 7">Secreted</location>
    </subcellularLocation>
</comment>
<dbReference type="GO" id="GO:0009424">
    <property type="term" value="C:bacterial-type flagellum hook"/>
    <property type="evidence" value="ECO:0007669"/>
    <property type="project" value="UniProtKB-UniRule"/>
</dbReference>
<protein>
    <recommendedName>
        <fullName evidence="4 7">Flagellar hook-associated protein 1</fullName>
        <shortName evidence="7">HAP1</shortName>
    </recommendedName>
</protein>
<name>U7D8V5_9BACT</name>
<sequence>MGGFSSLNIGNRALHASQMGLNVTGHNIANADVQGYSRKRLSLGADYRRDTAHGQMGFGVNVISIERVRDTHLDAQIRGQLMEKGNYEAVDSALHTVEGILKEPSDYGIQHYMEKYFDAWDNLANNPDDQAARAMLRTQADTLTSVFQNADKELRELQSGQNAQISAEVNETNKILREIDTLNKEIVSVELAGQNANDSRDRRDQLLKDLAERIDYDVRENESGAISITSGGNILLSPTTVNELEVYEKPGARQGDTTTLSVRVKASRREMNITGGRIKGLMDTRDSYIPEYRDKIDTLAISLTETINEQHRQGYNLNGYTGFDFFNPAVTGASDFAVADTIQSNTDNIAAARGGSIDRAGTNEFSVGELSSGEGWVNLTRDGVTQDATNIVNGSVTVTVSLTGGDEVVLEEGVDYAVDYRSGRIQMLNSGYDGNDKTVDFDYMSGNFPGPGNNENAVRIGQLRDSLTMGEGSRKSMSFGDYYGSFIGELGIDRDEASSNLKTRTVLIQEYEERQDSIAGVSLDEEMSNLIRYQRTYQAAARIITTSRDMLDILLNL</sequence>
<dbReference type="RefSeq" id="WP_022635735.1">
    <property type="nucleotide sequence ID" value="NZ_ASJR01000001.1"/>
</dbReference>
<dbReference type="GO" id="GO:0044780">
    <property type="term" value="P:bacterial-type flagellum assembly"/>
    <property type="evidence" value="ECO:0007669"/>
    <property type="project" value="InterPro"/>
</dbReference>
<dbReference type="OrthoDB" id="9802553at2"/>